<sequence length="323" mass="36895">MTDSAAIQLQTGLEWLHRHNLSGVDISFDELLMYRNFTHLLSNKPNSKVKHQMSGQYLAKTKGRGMEFDEARHYQPGDDVRTIDWRVTARTGKTHTKIFREEKDRPVFVFCDLLPSMRFGSQLLFKSVQACHLSALIAWTAKQRGDKIGGLILSENNLFEAKPRSRQQAVLHWLKALKDNHNDLPMQQEVTINELDKQTQEKKFIEACAHLRRVAHPGSLVYLISDLQHLTNDALQHLYQLQKHCEVVACWVNDPIEQTLPSAMSGLMPVTDGNETKIVNNTAQLAEYKLKAKQHFASKKNALLDYNIKWLSISAGMPLSEQL</sequence>
<gene>
    <name evidence="2" type="ORF">RT723_16175</name>
</gene>
<evidence type="ECO:0000313" key="2">
    <source>
        <dbReference type="EMBL" id="MDU0114500.1"/>
    </source>
</evidence>
<accession>A0ABU3R4X1</accession>
<dbReference type="RefSeq" id="WP_315948151.1">
    <property type="nucleotide sequence ID" value="NZ_JAWCUA010000010.1"/>
</dbReference>
<dbReference type="PANTHER" id="PTHR33608:SF12">
    <property type="entry name" value="DUF58 DOMAIN-CONTAINING PROTEIN"/>
    <property type="match status" value="1"/>
</dbReference>
<dbReference type="PANTHER" id="PTHR33608">
    <property type="entry name" value="BLL2464 PROTEIN"/>
    <property type="match status" value="1"/>
</dbReference>
<dbReference type="InterPro" id="IPR002881">
    <property type="entry name" value="DUF58"/>
</dbReference>
<proteinExistence type="predicted"/>
<protein>
    <submittedName>
        <fullName evidence="2">DUF58 domain-containing protein</fullName>
    </submittedName>
</protein>
<dbReference type="Proteomes" id="UP001257914">
    <property type="component" value="Unassembled WGS sequence"/>
</dbReference>
<dbReference type="Pfam" id="PF01882">
    <property type="entry name" value="DUF58"/>
    <property type="match status" value="1"/>
</dbReference>
<evidence type="ECO:0000313" key="3">
    <source>
        <dbReference type="Proteomes" id="UP001257914"/>
    </source>
</evidence>
<organism evidence="2 3">
    <name type="scientific">Psychrosphaera aquimarina</name>
    <dbReference type="NCBI Taxonomy" id="2044854"/>
    <lineage>
        <taxon>Bacteria</taxon>
        <taxon>Pseudomonadati</taxon>
        <taxon>Pseudomonadota</taxon>
        <taxon>Gammaproteobacteria</taxon>
        <taxon>Alteromonadales</taxon>
        <taxon>Pseudoalteromonadaceae</taxon>
        <taxon>Psychrosphaera</taxon>
    </lineage>
</organism>
<reference evidence="2 3" key="1">
    <citation type="submission" date="2023-10" db="EMBL/GenBank/DDBJ databases">
        <title>Psychrosphaera aquimaarina strain SW33 isolated from seawater.</title>
        <authorList>
            <person name="Bayburt H."/>
            <person name="Kim J.M."/>
            <person name="Choi B.J."/>
            <person name="Jeon C.O."/>
        </authorList>
    </citation>
    <scope>NUCLEOTIDE SEQUENCE [LARGE SCALE GENOMIC DNA]</scope>
    <source>
        <strain evidence="2 3">KCTC 52743</strain>
    </source>
</reference>
<feature type="domain" description="DUF58" evidence="1">
    <location>
        <begin position="70"/>
        <end position="280"/>
    </location>
</feature>
<comment type="caution">
    <text evidence="2">The sequence shown here is derived from an EMBL/GenBank/DDBJ whole genome shotgun (WGS) entry which is preliminary data.</text>
</comment>
<keyword evidence="3" id="KW-1185">Reference proteome</keyword>
<dbReference type="EMBL" id="JAWCUA010000010">
    <property type="protein sequence ID" value="MDU0114500.1"/>
    <property type="molecule type" value="Genomic_DNA"/>
</dbReference>
<name>A0ABU3R4X1_9GAMM</name>
<evidence type="ECO:0000259" key="1">
    <source>
        <dbReference type="Pfam" id="PF01882"/>
    </source>
</evidence>